<reference evidence="2" key="2">
    <citation type="submission" date="2015-01" db="EMBL/GenBank/DDBJ databases">
        <title>Evolutionary Origins and Diversification of the Mycorrhizal Mutualists.</title>
        <authorList>
            <consortium name="DOE Joint Genome Institute"/>
            <consortium name="Mycorrhizal Genomics Consortium"/>
            <person name="Kohler A."/>
            <person name="Kuo A."/>
            <person name="Nagy L.G."/>
            <person name="Floudas D."/>
            <person name="Copeland A."/>
            <person name="Barry K.W."/>
            <person name="Cichocki N."/>
            <person name="Veneault-Fourrey C."/>
            <person name="LaButti K."/>
            <person name="Lindquist E.A."/>
            <person name="Lipzen A."/>
            <person name="Lundell T."/>
            <person name="Morin E."/>
            <person name="Murat C."/>
            <person name="Riley R."/>
            <person name="Ohm R."/>
            <person name="Sun H."/>
            <person name="Tunlid A."/>
            <person name="Henrissat B."/>
            <person name="Grigoriev I.V."/>
            <person name="Hibbett D.S."/>
            <person name="Martin F."/>
        </authorList>
    </citation>
    <scope>NUCLEOTIDE SEQUENCE [LARGE SCALE GENOMIC DNA]</scope>
    <source>
        <strain evidence="2">Ve08.2h10</strain>
    </source>
</reference>
<gene>
    <name evidence="1" type="ORF">PAXRUDRAFT_169418</name>
</gene>
<reference evidence="1 2" key="1">
    <citation type="submission" date="2014-04" db="EMBL/GenBank/DDBJ databases">
        <authorList>
            <consortium name="DOE Joint Genome Institute"/>
            <person name="Kuo A."/>
            <person name="Kohler A."/>
            <person name="Jargeat P."/>
            <person name="Nagy L.G."/>
            <person name="Floudas D."/>
            <person name="Copeland A."/>
            <person name="Barry K.W."/>
            <person name="Cichocki N."/>
            <person name="Veneault-Fourrey C."/>
            <person name="LaButti K."/>
            <person name="Lindquist E.A."/>
            <person name="Lipzen A."/>
            <person name="Lundell T."/>
            <person name="Morin E."/>
            <person name="Murat C."/>
            <person name="Sun H."/>
            <person name="Tunlid A."/>
            <person name="Henrissat B."/>
            <person name="Grigoriev I.V."/>
            <person name="Hibbett D.S."/>
            <person name="Martin F."/>
            <person name="Nordberg H.P."/>
            <person name="Cantor M.N."/>
            <person name="Hua S.X."/>
        </authorList>
    </citation>
    <scope>NUCLEOTIDE SEQUENCE [LARGE SCALE GENOMIC DNA]</scope>
    <source>
        <strain evidence="1 2">Ve08.2h10</strain>
    </source>
</reference>
<dbReference type="HOGENOM" id="CLU_184889_0_0_1"/>
<dbReference type="AlphaFoldDB" id="A0A0D0BZU1"/>
<evidence type="ECO:0000313" key="1">
    <source>
        <dbReference type="EMBL" id="KIK76587.1"/>
    </source>
</evidence>
<keyword evidence="2" id="KW-1185">Reference proteome</keyword>
<proteinExistence type="predicted"/>
<organism evidence="1 2">
    <name type="scientific">Paxillus rubicundulus Ve08.2h10</name>
    <dbReference type="NCBI Taxonomy" id="930991"/>
    <lineage>
        <taxon>Eukaryota</taxon>
        <taxon>Fungi</taxon>
        <taxon>Dikarya</taxon>
        <taxon>Basidiomycota</taxon>
        <taxon>Agaricomycotina</taxon>
        <taxon>Agaricomycetes</taxon>
        <taxon>Agaricomycetidae</taxon>
        <taxon>Boletales</taxon>
        <taxon>Paxilineae</taxon>
        <taxon>Paxillaceae</taxon>
        <taxon>Paxillus</taxon>
    </lineage>
</organism>
<sequence length="95" mass="10790">VCCILTLVAENRVVFQSSRLDNVWMAIIPKGNQYNFNDTMWGATTCHYLDPIKNLSDEHFALVVEETQKFVKKPASNGVDSGDDDSDYEDLFAFH</sequence>
<accession>A0A0D0BZU1</accession>
<protein>
    <submittedName>
        <fullName evidence="1">Uncharacterized protein</fullName>
    </submittedName>
</protein>
<dbReference type="InParanoid" id="A0A0D0BZU1"/>
<dbReference type="EMBL" id="KN827400">
    <property type="protein sequence ID" value="KIK76587.1"/>
    <property type="molecule type" value="Genomic_DNA"/>
</dbReference>
<dbReference type="STRING" id="930991.A0A0D0BZU1"/>
<dbReference type="OrthoDB" id="2684343at2759"/>
<evidence type="ECO:0000313" key="2">
    <source>
        <dbReference type="Proteomes" id="UP000054538"/>
    </source>
</evidence>
<feature type="non-terminal residue" evidence="1">
    <location>
        <position position="1"/>
    </location>
</feature>
<dbReference type="Proteomes" id="UP000054538">
    <property type="component" value="Unassembled WGS sequence"/>
</dbReference>
<name>A0A0D0BZU1_9AGAM</name>